<organism evidence="4 5">
    <name type="scientific">Nibribacter ruber</name>
    <dbReference type="NCBI Taxonomy" id="2698458"/>
    <lineage>
        <taxon>Bacteria</taxon>
        <taxon>Pseudomonadati</taxon>
        <taxon>Bacteroidota</taxon>
        <taxon>Cytophagia</taxon>
        <taxon>Cytophagales</taxon>
        <taxon>Hymenobacteraceae</taxon>
        <taxon>Nibribacter</taxon>
    </lineage>
</organism>
<dbReference type="AlphaFoldDB" id="A0A6P1NUR0"/>
<dbReference type="NCBIfam" id="TIGR04183">
    <property type="entry name" value="Por_Secre_tail"/>
    <property type="match status" value="1"/>
</dbReference>
<dbReference type="PANTHER" id="PTHR40446:SF2">
    <property type="entry name" value="N-ACETYLGLUCOSAMINE-1-PHOSPHODIESTER ALPHA-N-ACETYLGLUCOSAMINIDASE"/>
    <property type="match status" value="1"/>
</dbReference>
<dbReference type="Pfam" id="PF25275">
    <property type="entry name" value="Golvesin_C"/>
    <property type="match status" value="1"/>
</dbReference>
<dbReference type="InterPro" id="IPR026444">
    <property type="entry name" value="Secre_tail"/>
</dbReference>
<accession>A0A6P1NUR0</accession>
<protein>
    <submittedName>
        <fullName evidence="4">T9SS type A sorting domain-containing protein</fullName>
    </submittedName>
</protein>
<gene>
    <name evidence="4" type="ORF">GU926_09150</name>
</gene>
<feature type="domain" description="Golvesin/Xly CBD-like" evidence="3">
    <location>
        <begin position="327"/>
        <end position="461"/>
    </location>
</feature>
<feature type="domain" description="Phosphodiester glycosidase" evidence="1">
    <location>
        <begin position="101"/>
        <end position="318"/>
    </location>
</feature>
<evidence type="ECO:0000313" key="4">
    <source>
        <dbReference type="EMBL" id="QHL87596.1"/>
    </source>
</evidence>
<evidence type="ECO:0000259" key="3">
    <source>
        <dbReference type="Pfam" id="PF25275"/>
    </source>
</evidence>
<feature type="domain" description="Secretion system C-terminal sorting" evidence="2">
    <location>
        <begin position="482"/>
        <end position="552"/>
    </location>
</feature>
<evidence type="ECO:0000259" key="2">
    <source>
        <dbReference type="Pfam" id="PF18962"/>
    </source>
</evidence>
<dbReference type="InterPro" id="IPR033803">
    <property type="entry name" value="CBD-like_Golvesin-Xly"/>
</dbReference>
<dbReference type="RefSeq" id="WP_160691144.1">
    <property type="nucleotide sequence ID" value="NZ_CP047897.1"/>
</dbReference>
<evidence type="ECO:0000259" key="1">
    <source>
        <dbReference type="Pfam" id="PF09992"/>
    </source>
</evidence>
<dbReference type="InterPro" id="IPR018711">
    <property type="entry name" value="NAGPA"/>
</dbReference>
<dbReference type="Pfam" id="PF09992">
    <property type="entry name" value="NAGPA"/>
    <property type="match status" value="1"/>
</dbReference>
<name>A0A6P1NUR0_9BACT</name>
<dbReference type="KEGG" id="nib:GU926_09150"/>
<proteinExistence type="predicted"/>
<evidence type="ECO:0000313" key="5">
    <source>
        <dbReference type="Proteomes" id="UP000464214"/>
    </source>
</evidence>
<keyword evidence="5" id="KW-1185">Reference proteome</keyword>
<reference evidence="4 5" key="1">
    <citation type="submission" date="2020-01" db="EMBL/GenBank/DDBJ databases">
        <authorList>
            <person name="Kim M."/>
        </authorList>
    </citation>
    <scope>NUCLEOTIDE SEQUENCE [LARGE SCALE GENOMIC DNA]</scope>
    <source>
        <strain evidence="4 5">BT10</strain>
    </source>
</reference>
<dbReference type="PANTHER" id="PTHR40446">
    <property type="entry name" value="N-ACETYLGLUCOSAMINE-1-PHOSPHODIESTER ALPHA-N-ACETYLGLUCOSAMINIDASE"/>
    <property type="match status" value="1"/>
</dbReference>
<sequence>MLTSLPLFKRLSLAGLFLVVMQPSFGQMVWTKPSALNAGLPASVEVFTSTTPLAPGVATKAYYTLADIKDPSLELKAVYGGGTSSKTPSQYFAAEQREPAYMAINGGFFGGNASYSYVAQEGAVLVPNIKTFNRDLNGTSTAYYPTRGAFGIMANNIPDVTWIYSVDAANKTYSYSAPSPNKLGEAPQPVPSATFPSNGEEWKPFVGIGGSPVLVMNGEKRITDAEEMIVIDNTSRRARTAIGYTADKKLILLVIEGGNLGVGEGATLSEVADVMISLGAVEALNLDGGGSSSMVVKGQTTIRPSDGTERAMPTALILKQRAPEAIILDTEMSESFKTWNGNWGETGNAGFYGTSKARIMATGTGDKRATYKFVGLEPGRYEISSWWVASSNRAKDTPYTIYHDGVAQPVVKMDQSTNGSKFNAVGTFELSANDSLVVTNQASATAGQATTYVTIDAIRLQKVGAVTASSKEMALAQDVIAYPVPTTGKLMVTYPEALRRKGTVQVLGLAGNAVLPQQTLSKNVVELNLKGLAAGVYLVVLESPEGKVVKRVLKQ</sequence>
<dbReference type="EMBL" id="CP047897">
    <property type="protein sequence ID" value="QHL87596.1"/>
    <property type="molecule type" value="Genomic_DNA"/>
</dbReference>
<dbReference type="Proteomes" id="UP000464214">
    <property type="component" value="Chromosome"/>
</dbReference>
<dbReference type="Pfam" id="PF18962">
    <property type="entry name" value="Por_Secre_tail"/>
    <property type="match status" value="1"/>
</dbReference>